<dbReference type="PATRIC" id="fig|1121338.3.peg.1425"/>
<feature type="transmembrane region" description="Helical" evidence="6">
    <location>
        <begin position="231"/>
        <end position="247"/>
    </location>
</feature>
<dbReference type="EMBL" id="LTBA01000012">
    <property type="protein sequence ID" value="KYH34670.1"/>
    <property type="molecule type" value="Genomic_DNA"/>
</dbReference>
<organism evidence="7 8">
    <name type="scientific">Clostridium tepidiprofundi DSM 19306</name>
    <dbReference type="NCBI Taxonomy" id="1121338"/>
    <lineage>
        <taxon>Bacteria</taxon>
        <taxon>Bacillati</taxon>
        <taxon>Bacillota</taxon>
        <taxon>Clostridia</taxon>
        <taxon>Eubacteriales</taxon>
        <taxon>Clostridiaceae</taxon>
        <taxon>Clostridium</taxon>
    </lineage>
</organism>
<dbReference type="Pfam" id="PF02653">
    <property type="entry name" value="BPD_transp_2"/>
    <property type="match status" value="1"/>
</dbReference>
<name>A0A151B4F2_9CLOT</name>
<dbReference type="GO" id="GO:0005886">
    <property type="term" value="C:plasma membrane"/>
    <property type="evidence" value="ECO:0007669"/>
    <property type="project" value="UniProtKB-SubCell"/>
</dbReference>
<feature type="transmembrane region" description="Helical" evidence="6">
    <location>
        <begin position="36"/>
        <end position="56"/>
    </location>
</feature>
<sequence>MDKIAFIVALLAATLRLATPLIFAGLGGVFSERAGVVNIGLEGMMTIGAFFAVWGTHITHGNYFVGILAAVIAAGTIAALHAFLSITLRADQIISGTAINLFSTAFASFLIFVLFEGKGGQTDSVGVLPYLPGAVTKMLNKIPVIGPLINGLNWFVILAIILVFVSTFVIFKTPLGLRIRSVGEHPSAADTLGISVYGIRYLCVIISGVLAGLGGATLALSTAGIYKEGMVAGRGFIALAAMIFGNWNPKGTMWACLLFGFAEAFQIQAQGFGWHLPTELYSSLPYILTMLALAGFVGKTVPPSADGVPYEKGKR</sequence>
<evidence type="ECO:0000256" key="1">
    <source>
        <dbReference type="ARBA" id="ARBA00004651"/>
    </source>
</evidence>
<evidence type="ECO:0000313" key="8">
    <source>
        <dbReference type="Proteomes" id="UP000075531"/>
    </source>
</evidence>
<dbReference type="AlphaFoldDB" id="A0A151B4F2"/>
<gene>
    <name evidence="7" type="ORF">CLTEP_13900</name>
</gene>
<dbReference type="STRING" id="1121338.CLTEP_13900"/>
<keyword evidence="3 6" id="KW-0812">Transmembrane</keyword>
<keyword evidence="2" id="KW-1003">Cell membrane</keyword>
<proteinExistence type="predicted"/>
<comment type="subcellular location">
    <subcellularLocation>
        <location evidence="1">Cell membrane</location>
        <topology evidence="1">Multi-pass membrane protein</topology>
    </subcellularLocation>
</comment>
<evidence type="ECO:0000256" key="6">
    <source>
        <dbReference type="SAM" id="Phobius"/>
    </source>
</evidence>
<dbReference type="CDD" id="cd06580">
    <property type="entry name" value="TM_PBP1_transp_TpRbsC_like"/>
    <property type="match status" value="1"/>
</dbReference>
<keyword evidence="5 6" id="KW-0472">Membrane</keyword>
<dbReference type="PANTHER" id="PTHR43370">
    <property type="entry name" value="SUGAR ABC TRANSPORTER INTEGRAL MEMBRANE PROTEIN-RELATED"/>
    <property type="match status" value="1"/>
</dbReference>
<dbReference type="RefSeq" id="WP_066824495.1">
    <property type="nucleotide sequence ID" value="NZ_LTBA01000012.1"/>
</dbReference>
<evidence type="ECO:0000256" key="5">
    <source>
        <dbReference type="ARBA" id="ARBA00023136"/>
    </source>
</evidence>
<evidence type="ECO:0000313" key="7">
    <source>
        <dbReference type="EMBL" id="KYH34670.1"/>
    </source>
</evidence>
<accession>A0A151B4F2</accession>
<dbReference type="OrthoDB" id="9792579at2"/>
<keyword evidence="4 6" id="KW-1133">Transmembrane helix</keyword>
<dbReference type="PANTHER" id="PTHR43370:SF1">
    <property type="entry name" value="GUANOSINE ABC TRANSPORTER PERMEASE PROTEIN NUPQ"/>
    <property type="match status" value="1"/>
</dbReference>
<dbReference type="Proteomes" id="UP000075531">
    <property type="component" value="Unassembled WGS sequence"/>
</dbReference>
<dbReference type="InterPro" id="IPR001851">
    <property type="entry name" value="ABC_transp_permease"/>
</dbReference>
<feature type="transmembrane region" description="Helical" evidence="6">
    <location>
        <begin position="63"/>
        <end position="87"/>
    </location>
</feature>
<reference evidence="7 8" key="1">
    <citation type="submission" date="2016-02" db="EMBL/GenBank/DDBJ databases">
        <title>Genome sequence of Clostridium tepidiprofundi DSM 19306.</title>
        <authorList>
            <person name="Poehlein A."/>
            <person name="Daniel R."/>
        </authorList>
    </citation>
    <scope>NUCLEOTIDE SEQUENCE [LARGE SCALE GENOMIC DNA]</scope>
    <source>
        <strain evidence="7 8">DSM 19306</strain>
    </source>
</reference>
<feature type="transmembrane region" description="Helical" evidence="6">
    <location>
        <begin position="152"/>
        <end position="171"/>
    </location>
</feature>
<evidence type="ECO:0000256" key="4">
    <source>
        <dbReference type="ARBA" id="ARBA00022989"/>
    </source>
</evidence>
<protein>
    <submittedName>
        <fullName evidence="7">Branched-chain amino acid transport system / permease component</fullName>
    </submittedName>
</protein>
<keyword evidence="8" id="KW-1185">Reference proteome</keyword>
<comment type="caution">
    <text evidence="7">The sequence shown here is derived from an EMBL/GenBank/DDBJ whole genome shotgun (WGS) entry which is preliminary data.</text>
</comment>
<evidence type="ECO:0000256" key="3">
    <source>
        <dbReference type="ARBA" id="ARBA00022692"/>
    </source>
</evidence>
<evidence type="ECO:0000256" key="2">
    <source>
        <dbReference type="ARBA" id="ARBA00022475"/>
    </source>
</evidence>
<dbReference type="GO" id="GO:0022857">
    <property type="term" value="F:transmembrane transporter activity"/>
    <property type="evidence" value="ECO:0007669"/>
    <property type="project" value="InterPro"/>
</dbReference>
<feature type="transmembrane region" description="Helical" evidence="6">
    <location>
        <begin position="93"/>
        <end position="115"/>
    </location>
</feature>
<feature type="transmembrane region" description="Helical" evidence="6">
    <location>
        <begin position="201"/>
        <end position="225"/>
    </location>
</feature>